<feature type="binding site" evidence="9">
    <location>
        <position position="138"/>
    </location>
    <ligand>
        <name>substrate</name>
    </ligand>
</feature>
<dbReference type="AlphaFoldDB" id="D0L569"/>
<reference evidence="12" key="1">
    <citation type="submission" date="2009-10" db="EMBL/GenBank/DDBJ databases">
        <title>The complete chromosome of Gordonia bronchialis DSM 43247.</title>
        <authorList>
            <consortium name="US DOE Joint Genome Institute (JGI-PGF)"/>
            <person name="Lucas S."/>
            <person name="Copeland A."/>
            <person name="Lapidus A."/>
            <person name="Glavina del Rio T."/>
            <person name="Dalin E."/>
            <person name="Tice H."/>
            <person name="Bruce D."/>
            <person name="Goodwin L."/>
            <person name="Pitluck S."/>
            <person name="Kyrpides N."/>
            <person name="Mavromatis K."/>
            <person name="Ivanova N."/>
            <person name="Ovchinnikova G."/>
            <person name="Saunders E."/>
            <person name="Brettin T."/>
            <person name="Detter J.C."/>
            <person name="Han C."/>
            <person name="Larimer F."/>
            <person name="Land M."/>
            <person name="Hauser L."/>
            <person name="Markowitz V."/>
            <person name="Cheng J.-F."/>
            <person name="Hugenholtz P."/>
            <person name="Woyke T."/>
            <person name="Wu D."/>
            <person name="Jando M."/>
            <person name="Schneider S."/>
            <person name="Goeker M."/>
            <person name="Klenk H.-P."/>
            <person name="Eisen J.A."/>
        </authorList>
    </citation>
    <scope>NUCLEOTIDE SEQUENCE [LARGE SCALE GENOMIC DNA]</scope>
    <source>
        <strain evidence="12">ATCC 25592 / DSM 43247 / BCRC 13721 / JCM 3198 / KCTC 3076 / NBRC 16047 / NCTC 10667</strain>
    </source>
</reference>
<dbReference type="EC" id="2.7.1.15" evidence="9"/>
<comment type="function">
    <text evidence="9">Catalyzes the phosphorylation of ribose at O-5 in a reaction requiring ATP and magnesium. The resulting D-ribose-5-phosphate can then be used either for sythesis of nucleotides, histidine, and tryptophan, or as a component of the pentose phosphate pathway.</text>
</comment>
<dbReference type="InterPro" id="IPR029056">
    <property type="entry name" value="Ribokinase-like"/>
</dbReference>
<reference evidence="11 12" key="2">
    <citation type="journal article" date="2010" name="Stand. Genomic Sci.">
        <title>Complete genome sequence of Gordonia bronchialis type strain (3410).</title>
        <authorList>
            <person name="Ivanova N."/>
            <person name="Sikorski J."/>
            <person name="Jando M."/>
            <person name="Lapidus A."/>
            <person name="Nolan M."/>
            <person name="Lucas S."/>
            <person name="Del Rio T.G."/>
            <person name="Tice H."/>
            <person name="Copeland A."/>
            <person name="Cheng J.F."/>
            <person name="Chen F."/>
            <person name="Bruce D."/>
            <person name="Goodwin L."/>
            <person name="Pitluck S."/>
            <person name="Mavromatis K."/>
            <person name="Ovchinnikova G."/>
            <person name="Pati A."/>
            <person name="Chen A."/>
            <person name="Palaniappan K."/>
            <person name="Land M."/>
            <person name="Hauser L."/>
            <person name="Chang Y.J."/>
            <person name="Jeffries C.D."/>
            <person name="Chain P."/>
            <person name="Saunders E."/>
            <person name="Han C."/>
            <person name="Detter J.C."/>
            <person name="Brettin T."/>
            <person name="Rohde M."/>
            <person name="Goker M."/>
            <person name="Bristow J."/>
            <person name="Eisen J.A."/>
            <person name="Markowitz V."/>
            <person name="Hugenholtz P."/>
            <person name="Klenk H.P."/>
            <person name="Kyrpides N.C."/>
        </authorList>
    </citation>
    <scope>NUCLEOTIDE SEQUENCE [LARGE SCALE GENOMIC DNA]</scope>
    <source>
        <strain evidence="12">ATCC 25592 / DSM 43247 / BCRC 13721 / JCM 3198 / KCTC 3076 / NBRC 16047 / NCTC 10667</strain>
    </source>
</reference>
<comment type="similarity">
    <text evidence="9">Belongs to the carbohydrate kinase PfkB family. Ribokinase subfamily.</text>
</comment>
<comment type="activity regulation">
    <text evidence="9">Activated by a monovalent cation that binds near, but not in, the active site. The most likely occupant of the site in vivo is potassium. Ion binding induces a conformational change that may alter substrate affinity.</text>
</comment>
<dbReference type="RefSeq" id="WP_012835828.1">
    <property type="nucleotide sequence ID" value="NC_013441.1"/>
</dbReference>
<evidence type="ECO:0000256" key="6">
    <source>
        <dbReference type="ARBA" id="ARBA00022842"/>
    </source>
</evidence>
<comment type="caution">
    <text evidence="9">Lacks conserved residue(s) required for the propagation of feature annotation.</text>
</comment>
<keyword evidence="2 9" id="KW-0479">Metal-binding</keyword>
<dbReference type="GO" id="GO:0019303">
    <property type="term" value="P:D-ribose catabolic process"/>
    <property type="evidence" value="ECO:0007669"/>
    <property type="project" value="UniProtKB-UniRule"/>
</dbReference>
<feature type="binding site" evidence="9">
    <location>
        <begin position="249"/>
        <end position="250"/>
    </location>
    <ligand>
        <name>ATP</name>
        <dbReference type="ChEBI" id="CHEBI:30616"/>
    </ligand>
</feature>
<organism evidence="11 12">
    <name type="scientific">Gordonia bronchialis (strain ATCC 25592 / DSM 43247 / BCRC 13721 / JCM 3198 / KCTC 3076 / NBRC 16047 / NCTC 10667)</name>
    <name type="common">Rhodococcus bronchialis</name>
    <dbReference type="NCBI Taxonomy" id="526226"/>
    <lineage>
        <taxon>Bacteria</taxon>
        <taxon>Bacillati</taxon>
        <taxon>Actinomycetota</taxon>
        <taxon>Actinomycetes</taxon>
        <taxon>Mycobacteriales</taxon>
        <taxon>Gordoniaceae</taxon>
        <taxon>Gordonia</taxon>
    </lineage>
</organism>
<accession>D0L569</accession>
<evidence type="ECO:0000259" key="10">
    <source>
        <dbReference type="Pfam" id="PF00294"/>
    </source>
</evidence>
<evidence type="ECO:0000313" key="11">
    <source>
        <dbReference type="EMBL" id="ACY23327.1"/>
    </source>
</evidence>
<evidence type="ECO:0000256" key="4">
    <source>
        <dbReference type="ARBA" id="ARBA00022777"/>
    </source>
</evidence>
<dbReference type="Gene3D" id="3.40.1190.20">
    <property type="match status" value="1"/>
</dbReference>
<keyword evidence="3 9" id="KW-0547">Nucleotide-binding</keyword>
<comment type="subcellular location">
    <subcellularLocation>
        <location evidence="9">Cytoplasm</location>
    </subcellularLocation>
</comment>
<feature type="binding site" evidence="9">
    <location>
        <begin position="218"/>
        <end position="223"/>
    </location>
    <ligand>
        <name>ATP</name>
        <dbReference type="ChEBI" id="CHEBI:30616"/>
    </ligand>
</feature>
<dbReference type="GO" id="GO:0004747">
    <property type="term" value="F:ribokinase activity"/>
    <property type="evidence" value="ECO:0007669"/>
    <property type="project" value="UniProtKB-UniRule"/>
</dbReference>
<comment type="catalytic activity">
    <reaction evidence="9">
        <text>D-ribose + ATP = D-ribose 5-phosphate + ADP + H(+)</text>
        <dbReference type="Rhea" id="RHEA:13697"/>
        <dbReference type="ChEBI" id="CHEBI:15378"/>
        <dbReference type="ChEBI" id="CHEBI:30616"/>
        <dbReference type="ChEBI" id="CHEBI:47013"/>
        <dbReference type="ChEBI" id="CHEBI:78346"/>
        <dbReference type="ChEBI" id="CHEBI:456216"/>
        <dbReference type="EC" id="2.7.1.15"/>
    </reaction>
</comment>
<keyword evidence="7 9" id="KW-0630">Potassium</keyword>
<dbReference type="InterPro" id="IPR011611">
    <property type="entry name" value="PfkB_dom"/>
</dbReference>
<comment type="pathway">
    <text evidence="9">Carbohydrate metabolism; D-ribose degradation; D-ribose 5-phosphate from beta-D-ribopyranose: step 2/2.</text>
</comment>
<sequence>MTHRVAVVGTLNMDLVVRVQRRPDIGETVIGQSLTERPGGKGANQALAAAGRAPASLIGVVGDDDTGRRMLDAQRAGGVDVRHVAVTGEVSGRAIIEVDDSGDNRIVVVSGANSLLTPQMVIGALDDVDPAVVMTQLESPERVTAAVAEWCGRRDRRLVLNPSPVAPLRSEVIAASNPLVVNEIEAAYYADASSGDVDADAEAVARELCATAKSVVITLGADGVVAADGAQVSRVTVDRTPVADTTGAGDHFAGILAAALAGGADLHDAAADAARAATAYLAARQGS</sequence>
<dbReference type="GO" id="GO:0005829">
    <property type="term" value="C:cytosol"/>
    <property type="evidence" value="ECO:0007669"/>
    <property type="project" value="TreeGrafter"/>
</dbReference>
<dbReference type="CDD" id="cd01174">
    <property type="entry name" value="ribokinase"/>
    <property type="match status" value="1"/>
</dbReference>
<dbReference type="eggNOG" id="COG0524">
    <property type="taxonomic scope" value="Bacteria"/>
</dbReference>
<feature type="binding site" evidence="9">
    <location>
        <position position="286"/>
    </location>
    <ligand>
        <name>K(+)</name>
        <dbReference type="ChEBI" id="CHEBI:29103"/>
    </ligand>
</feature>
<evidence type="ECO:0000313" key="12">
    <source>
        <dbReference type="Proteomes" id="UP000001219"/>
    </source>
</evidence>
<keyword evidence="9" id="KW-0963">Cytoplasm</keyword>
<keyword evidence="4 9" id="KW-0418">Kinase</keyword>
<evidence type="ECO:0000256" key="9">
    <source>
        <dbReference type="HAMAP-Rule" id="MF_01987"/>
    </source>
</evidence>
<comment type="cofactor">
    <cofactor evidence="9">
        <name>Mg(2+)</name>
        <dbReference type="ChEBI" id="CHEBI:18420"/>
    </cofactor>
    <text evidence="9">Requires a divalent cation, most likely magnesium in vivo, as an electrophilic catalyst to aid phosphoryl group transfer. It is the chelate of the metal and the nucleotide that is the actual substrate.</text>
</comment>
<dbReference type="KEGG" id="gbr:Gbro_4169"/>
<name>D0L569_GORB4</name>
<keyword evidence="1 9" id="KW-0808">Transferase</keyword>
<dbReference type="InterPro" id="IPR011877">
    <property type="entry name" value="Ribokinase"/>
</dbReference>
<evidence type="ECO:0000256" key="2">
    <source>
        <dbReference type="ARBA" id="ARBA00022723"/>
    </source>
</evidence>
<dbReference type="Pfam" id="PF00294">
    <property type="entry name" value="PfkB"/>
    <property type="match status" value="1"/>
</dbReference>
<dbReference type="Proteomes" id="UP000001219">
    <property type="component" value="Chromosome"/>
</dbReference>
<dbReference type="GO" id="GO:0005524">
    <property type="term" value="F:ATP binding"/>
    <property type="evidence" value="ECO:0007669"/>
    <property type="project" value="UniProtKB-UniRule"/>
</dbReference>
<dbReference type="GO" id="GO:0046872">
    <property type="term" value="F:metal ion binding"/>
    <property type="evidence" value="ECO:0007669"/>
    <property type="project" value="UniProtKB-KW"/>
</dbReference>
<comment type="subunit">
    <text evidence="9">Homodimer.</text>
</comment>
<feature type="binding site" evidence="9">
    <location>
        <position position="244"/>
    </location>
    <ligand>
        <name>K(+)</name>
        <dbReference type="ChEBI" id="CHEBI:29103"/>
    </ligand>
</feature>
<feature type="binding site" evidence="9">
    <location>
        <begin position="40"/>
        <end position="44"/>
    </location>
    <ligand>
        <name>substrate</name>
    </ligand>
</feature>
<dbReference type="STRING" id="526226.Gbro_4169"/>
<gene>
    <name evidence="9" type="primary">rbsK</name>
    <name evidence="11" type="ordered locus">Gbro_4169</name>
</gene>
<dbReference type="HAMAP" id="MF_01987">
    <property type="entry name" value="Ribokinase"/>
    <property type="match status" value="1"/>
</dbReference>
<dbReference type="UniPathway" id="UPA00916">
    <property type="reaction ID" value="UER00889"/>
</dbReference>
<evidence type="ECO:0000256" key="5">
    <source>
        <dbReference type="ARBA" id="ARBA00022840"/>
    </source>
</evidence>
<evidence type="ECO:0000256" key="1">
    <source>
        <dbReference type="ARBA" id="ARBA00022679"/>
    </source>
</evidence>
<dbReference type="SUPFAM" id="SSF53613">
    <property type="entry name" value="Ribokinase-like"/>
    <property type="match status" value="1"/>
</dbReference>
<proteinExistence type="inferred from homology"/>
<keyword evidence="5 9" id="KW-0067">ATP-binding</keyword>
<dbReference type="HOGENOM" id="CLU_027634_2_0_11"/>
<feature type="binding site" evidence="9">
    <location>
        <position position="182"/>
    </location>
    <ligand>
        <name>ATP</name>
        <dbReference type="ChEBI" id="CHEBI:30616"/>
    </ligand>
</feature>
<dbReference type="PANTHER" id="PTHR10584:SF166">
    <property type="entry name" value="RIBOKINASE"/>
    <property type="match status" value="1"/>
</dbReference>
<evidence type="ECO:0000256" key="3">
    <source>
        <dbReference type="ARBA" id="ARBA00022741"/>
    </source>
</evidence>
<keyword evidence="6 9" id="KW-0460">Magnesium</keyword>
<feature type="binding site" evidence="9">
    <location>
        <position position="284"/>
    </location>
    <ligand>
        <name>K(+)</name>
        <dbReference type="ChEBI" id="CHEBI:29103"/>
    </ligand>
</feature>
<keyword evidence="12" id="KW-1185">Reference proteome</keyword>
<evidence type="ECO:0000256" key="8">
    <source>
        <dbReference type="ARBA" id="ARBA00023277"/>
    </source>
</evidence>
<feature type="binding site" evidence="9">
    <location>
        <begin position="12"/>
        <end position="14"/>
    </location>
    <ligand>
        <name>substrate</name>
    </ligand>
</feature>
<dbReference type="PRINTS" id="PR00990">
    <property type="entry name" value="RIBOKINASE"/>
</dbReference>
<dbReference type="EMBL" id="CP001802">
    <property type="protein sequence ID" value="ACY23327.1"/>
    <property type="molecule type" value="Genomic_DNA"/>
</dbReference>
<feature type="binding site" evidence="9">
    <location>
        <position position="281"/>
    </location>
    <ligand>
        <name>K(+)</name>
        <dbReference type="ChEBI" id="CHEBI:29103"/>
    </ligand>
</feature>
<feature type="active site" description="Proton acceptor" evidence="9">
    <location>
        <position position="250"/>
    </location>
</feature>
<feature type="domain" description="Carbohydrate kinase PfkB" evidence="10">
    <location>
        <begin position="3"/>
        <end position="279"/>
    </location>
</feature>
<protein>
    <recommendedName>
        <fullName evidence="9">Ribokinase</fullName>
        <shortName evidence="9">RK</shortName>
        <ecNumber evidence="9">2.7.1.15</ecNumber>
    </recommendedName>
</protein>
<feature type="binding site" evidence="9">
    <location>
        <position position="246"/>
    </location>
    <ligand>
        <name>K(+)</name>
        <dbReference type="ChEBI" id="CHEBI:29103"/>
    </ligand>
</feature>
<feature type="binding site" evidence="9">
    <location>
        <position position="250"/>
    </location>
    <ligand>
        <name>substrate</name>
    </ligand>
</feature>
<dbReference type="InterPro" id="IPR002139">
    <property type="entry name" value="Ribo/fructo_kinase"/>
</dbReference>
<evidence type="ECO:0000256" key="7">
    <source>
        <dbReference type="ARBA" id="ARBA00022958"/>
    </source>
</evidence>
<dbReference type="PANTHER" id="PTHR10584">
    <property type="entry name" value="SUGAR KINASE"/>
    <property type="match status" value="1"/>
</dbReference>
<keyword evidence="8 9" id="KW-0119">Carbohydrate metabolism</keyword>